<feature type="compositionally biased region" description="Basic and acidic residues" evidence="1">
    <location>
        <begin position="55"/>
        <end position="66"/>
    </location>
</feature>
<name>A0A6J6XAN1_9ZZZZ</name>
<proteinExistence type="predicted"/>
<feature type="region of interest" description="Disordered" evidence="1">
    <location>
        <begin position="20"/>
        <end position="78"/>
    </location>
</feature>
<dbReference type="EMBL" id="CAFAAL010000011">
    <property type="protein sequence ID" value="CAB4794510.1"/>
    <property type="molecule type" value="Genomic_DNA"/>
</dbReference>
<gene>
    <name evidence="2" type="ORF">UFOPK3004_00263</name>
</gene>
<feature type="compositionally biased region" description="Basic and acidic residues" evidence="1">
    <location>
        <begin position="129"/>
        <end position="143"/>
    </location>
</feature>
<organism evidence="2">
    <name type="scientific">freshwater metagenome</name>
    <dbReference type="NCBI Taxonomy" id="449393"/>
    <lineage>
        <taxon>unclassified sequences</taxon>
        <taxon>metagenomes</taxon>
        <taxon>ecological metagenomes</taxon>
    </lineage>
</organism>
<sequence length="309" mass="36447">MLPNHDCGLPNAQQLLLDGVPSLPERQRLEPQTSEPANKGQGLRQRIQWRVQNHRVPERGRHELKSRPRATQKHREPHRVVPDRVRVAQRHYQVHQTNRNQIQPPAIAEFLPIRQTSDRPFRHLSDTTLRRESAQNLEPEPHRRASPRKNRCRPQQGAKPYSLRVQILDWRQVDKRAVEAPRWSRNWTAQSRARGLTHRHRNQSTTPKLEFWDSPERQSLPRPLLRSMSVGRRQSPPRPLVRPAHWLRMTKLPRTELIPSRFPQCVKVTRRYWIPQVTADEPVEQVVRAKLGFRSTVPLLSRVKGLDYQ</sequence>
<evidence type="ECO:0000256" key="1">
    <source>
        <dbReference type="SAM" id="MobiDB-lite"/>
    </source>
</evidence>
<evidence type="ECO:0000313" key="2">
    <source>
        <dbReference type="EMBL" id="CAB4794510.1"/>
    </source>
</evidence>
<protein>
    <submittedName>
        <fullName evidence="2">Unannotated protein</fullName>
    </submittedName>
</protein>
<reference evidence="2" key="1">
    <citation type="submission" date="2020-05" db="EMBL/GenBank/DDBJ databases">
        <authorList>
            <person name="Chiriac C."/>
            <person name="Salcher M."/>
            <person name="Ghai R."/>
            <person name="Kavagutti S V."/>
        </authorList>
    </citation>
    <scope>NUCLEOTIDE SEQUENCE</scope>
</reference>
<accession>A0A6J6XAN1</accession>
<dbReference type="AlphaFoldDB" id="A0A6J6XAN1"/>
<feature type="compositionally biased region" description="Basic residues" evidence="1">
    <location>
        <begin position="67"/>
        <end position="77"/>
    </location>
</feature>
<feature type="region of interest" description="Disordered" evidence="1">
    <location>
        <begin position="129"/>
        <end position="158"/>
    </location>
</feature>